<evidence type="ECO:0008006" key="4">
    <source>
        <dbReference type="Google" id="ProtNLM"/>
    </source>
</evidence>
<dbReference type="AlphaFoldDB" id="F2IAI7"/>
<dbReference type="RefSeq" id="WP_013685895.1">
    <property type="nucleotide sequence ID" value="NC_015321.1"/>
</dbReference>
<gene>
    <name evidence="2" type="ordered locus">Fluta_1127</name>
</gene>
<evidence type="ECO:0000313" key="3">
    <source>
        <dbReference type="Proteomes" id="UP000007463"/>
    </source>
</evidence>
<reference evidence="3" key="2">
    <citation type="submission" date="2011-02" db="EMBL/GenBank/DDBJ databases">
        <title>The complete genome of Fluviicola taffensis DSM 16823.</title>
        <authorList>
            <consortium name="US DOE Joint Genome Institute (JGI-PGF)"/>
            <person name="Lucas S."/>
            <person name="Copeland A."/>
            <person name="Lapidus A."/>
            <person name="Bruce D."/>
            <person name="Goodwin L."/>
            <person name="Pitluck S."/>
            <person name="Kyrpides N."/>
            <person name="Mavromatis K."/>
            <person name="Ivanova N."/>
            <person name="Mikhailova N."/>
            <person name="Pagani I."/>
            <person name="Chertkov O."/>
            <person name="Detter J.C."/>
            <person name="Han C."/>
            <person name="Tapia R."/>
            <person name="Land M."/>
            <person name="Hauser L."/>
            <person name="Markowitz V."/>
            <person name="Cheng J.-F."/>
            <person name="Hugenholtz P."/>
            <person name="Woyke T."/>
            <person name="Wu D."/>
            <person name="Tindall B."/>
            <person name="Pomrenke H.G."/>
            <person name="Brambilla E."/>
            <person name="Klenk H.-P."/>
            <person name="Eisen J.A."/>
        </authorList>
    </citation>
    <scope>NUCLEOTIDE SEQUENCE [LARGE SCALE GENOMIC DNA]</scope>
    <source>
        <strain evidence="3">DSM 16823 / RW262 / RW262</strain>
    </source>
</reference>
<evidence type="ECO:0000313" key="2">
    <source>
        <dbReference type="EMBL" id="AEA43123.1"/>
    </source>
</evidence>
<name>F2IAI7_FLUTR</name>
<dbReference type="SUPFAM" id="SSF89550">
    <property type="entry name" value="PHP domain-like"/>
    <property type="match status" value="1"/>
</dbReference>
<protein>
    <recommendedName>
        <fullName evidence="4">PHP domain protein</fullName>
    </recommendedName>
</protein>
<organism evidence="2 3">
    <name type="scientific">Fluviicola taffensis (strain DSM 16823 / NCIMB 13979 / RW262)</name>
    <dbReference type="NCBI Taxonomy" id="755732"/>
    <lineage>
        <taxon>Bacteria</taxon>
        <taxon>Pseudomonadati</taxon>
        <taxon>Bacteroidota</taxon>
        <taxon>Flavobacteriia</taxon>
        <taxon>Flavobacteriales</taxon>
        <taxon>Crocinitomicaceae</taxon>
        <taxon>Fluviicola</taxon>
    </lineage>
</organism>
<accession>F2IAI7</accession>
<keyword evidence="1" id="KW-0812">Transmembrane</keyword>
<dbReference type="Gene3D" id="3.20.20.140">
    <property type="entry name" value="Metal-dependent hydrolases"/>
    <property type="match status" value="1"/>
</dbReference>
<dbReference type="eggNOG" id="COG0613">
    <property type="taxonomic scope" value="Bacteria"/>
</dbReference>
<dbReference type="Proteomes" id="UP000007463">
    <property type="component" value="Chromosome"/>
</dbReference>
<sequence length="389" mass="44630" precursor="true">MKILSRLSKFLLKFVASIALLLFVVIGIQYLSTTIYDFKEPVAFTGKKWSNPYQSIDSGRVKANFHAHSAAWKSITYGKFSPEKTRQSYLEKEYDVASISNYFSIDTTGKKDPLYIPVYEHGLNIFKTHCLSINASKVSYTDYFLLQSTSHQQKVIESIKAQNGIVAIAHPKLAMGRSINDMKYLMHYDLVEVLNHFRISDEYWDAALSAGRLSYLVADDDSHSTDADEFARVWTVILSNGKTKEPVLNDLVNGKAFGVYTEYNTCENDFVSCELNSDSLFVEFAIPADTILFIGQNGVVKHKAFKSAKAFYRLKDSDTYIRVVAKNYESSIYLNPIVRYEKKVPLNSLNVPKEQMLQTWLFRAFVTVVIYFLLRLIYRMWKPKRKKLA</sequence>
<dbReference type="OrthoDB" id="9804333at2"/>
<dbReference type="HOGENOM" id="CLU_709299_0_0_10"/>
<keyword evidence="1" id="KW-1133">Transmembrane helix</keyword>
<dbReference type="STRING" id="755732.Fluta_1127"/>
<dbReference type="InterPro" id="IPR016195">
    <property type="entry name" value="Pol/histidinol_Pase-like"/>
</dbReference>
<proteinExistence type="predicted"/>
<feature type="transmembrane region" description="Helical" evidence="1">
    <location>
        <begin position="360"/>
        <end position="378"/>
    </location>
</feature>
<dbReference type="KEGG" id="fte:Fluta_1127"/>
<keyword evidence="1" id="KW-0472">Membrane</keyword>
<dbReference type="EMBL" id="CP002542">
    <property type="protein sequence ID" value="AEA43123.1"/>
    <property type="molecule type" value="Genomic_DNA"/>
</dbReference>
<feature type="transmembrane region" description="Helical" evidence="1">
    <location>
        <begin position="12"/>
        <end position="31"/>
    </location>
</feature>
<reference evidence="2 3" key="1">
    <citation type="journal article" date="2011" name="Stand. Genomic Sci.">
        <title>Complete genome sequence of the gliding freshwater bacterium Fluviicola taffensis type strain (RW262).</title>
        <authorList>
            <person name="Woyke T."/>
            <person name="Chertkov O."/>
            <person name="Lapidus A."/>
            <person name="Nolan M."/>
            <person name="Lucas S."/>
            <person name="Del Rio T.G."/>
            <person name="Tice H."/>
            <person name="Cheng J.F."/>
            <person name="Tapia R."/>
            <person name="Han C."/>
            <person name="Goodwin L."/>
            <person name="Pitluck S."/>
            <person name="Liolios K."/>
            <person name="Pagani I."/>
            <person name="Ivanova N."/>
            <person name="Huntemann M."/>
            <person name="Mavromatis K."/>
            <person name="Mikhailova N."/>
            <person name="Pati A."/>
            <person name="Chen A."/>
            <person name="Palaniappan K."/>
            <person name="Land M."/>
            <person name="Hauser L."/>
            <person name="Brambilla E.M."/>
            <person name="Rohde M."/>
            <person name="Mwirichia R."/>
            <person name="Sikorski J."/>
            <person name="Tindall B.J."/>
            <person name="Goker M."/>
            <person name="Bristow J."/>
            <person name="Eisen J.A."/>
            <person name="Markowitz V."/>
            <person name="Hugenholtz P."/>
            <person name="Klenk H.P."/>
            <person name="Kyrpides N.C."/>
        </authorList>
    </citation>
    <scope>NUCLEOTIDE SEQUENCE [LARGE SCALE GENOMIC DNA]</scope>
    <source>
        <strain evidence="3">DSM 16823 / RW262 / RW262</strain>
    </source>
</reference>
<keyword evidence="3" id="KW-1185">Reference proteome</keyword>
<evidence type="ECO:0000256" key="1">
    <source>
        <dbReference type="SAM" id="Phobius"/>
    </source>
</evidence>